<evidence type="ECO:0000313" key="7">
    <source>
        <dbReference type="EMBL" id="CAB5061449.1"/>
    </source>
</evidence>
<dbReference type="EMBL" id="CAEZUN010000230">
    <property type="protein sequence ID" value="CAB4613507.1"/>
    <property type="molecule type" value="Genomic_DNA"/>
</dbReference>
<dbReference type="PROSITE" id="PS51257">
    <property type="entry name" value="PROKAR_LIPOPROTEIN"/>
    <property type="match status" value="1"/>
</dbReference>
<protein>
    <submittedName>
        <fullName evidence="5">Unannotated protein</fullName>
    </submittedName>
</protein>
<proteinExistence type="predicted"/>
<dbReference type="EMBL" id="CAEZWU010000074">
    <property type="protein sequence ID" value="CAB4667335.1"/>
    <property type="molecule type" value="Genomic_DNA"/>
</dbReference>
<dbReference type="EMBL" id="CAFAAP010000035">
    <property type="protein sequence ID" value="CAB4797469.1"/>
    <property type="molecule type" value="Genomic_DNA"/>
</dbReference>
<dbReference type="EMBL" id="CAFBQV010000037">
    <property type="protein sequence ID" value="CAB5061449.1"/>
    <property type="molecule type" value="Genomic_DNA"/>
</dbReference>
<dbReference type="AlphaFoldDB" id="A0A6J6XLT9"/>
<dbReference type="EMBL" id="CAEZZK010000034">
    <property type="protein sequence ID" value="CAB4753867.1"/>
    <property type="molecule type" value="Genomic_DNA"/>
</dbReference>
<accession>A0A6J6XLT9</accession>
<dbReference type="Pfam" id="PF03713">
    <property type="entry name" value="DUF305"/>
    <property type="match status" value="1"/>
</dbReference>
<organism evidence="5">
    <name type="scientific">freshwater metagenome</name>
    <dbReference type="NCBI Taxonomy" id="449393"/>
    <lineage>
        <taxon>unclassified sequences</taxon>
        <taxon>metagenomes</taxon>
        <taxon>ecological metagenomes</taxon>
    </lineage>
</organism>
<evidence type="ECO:0000259" key="1">
    <source>
        <dbReference type="Pfam" id="PF03713"/>
    </source>
</evidence>
<dbReference type="PANTHER" id="PTHR36933">
    <property type="entry name" value="SLL0788 PROTEIN"/>
    <property type="match status" value="1"/>
</dbReference>
<evidence type="ECO:0000313" key="3">
    <source>
        <dbReference type="EMBL" id="CAB4667335.1"/>
    </source>
</evidence>
<dbReference type="EMBL" id="CAFBOV010000004">
    <property type="protein sequence ID" value="CAB4987018.1"/>
    <property type="molecule type" value="Genomic_DNA"/>
</dbReference>
<feature type="domain" description="DUF305" evidence="1">
    <location>
        <begin position="47"/>
        <end position="192"/>
    </location>
</feature>
<evidence type="ECO:0000313" key="5">
    <source>
        <dbReference type="EMBL" id="CAB4797469.1"/>
    </source>
</evidence>
<gene>
    <name evidence="2" type="ORF">UFOPK1826_01419</name>
    <name evidence="3" type="ORF">UFOPK2292_00617</name>
    <name evidence="4" type="ORF">UFOPK2855_00291</name>
    <name evidence="5" type="ORF">UFOPK3026_00358</name>
    <name evidence="6" type="ORF">UFOPK4020_00043</name>
    <name evidence="7" type="ORF">UFOPK4345_00362</name>
</gene>
<dbReference type="PANTHER" id="PTHR36933:SF1">
    <property type="entry name" value="SLL0788 PROTEIN"/>
    <property type="match status" value="1"/>
</dbReference>
<reference evidence="5" key="1">
    <citation type="submission" date="2020-05" db="EMBL/GenBank/DDBJ databases">
        <authorList>
            <person name="Chiriac C."/>
            <person name="Salcher M."/>
            <person name="Ghai R."/>
            <person name="Kavagutti S V."/>
        </authorList>
    </citation>
    <scope>NUCLEOTIDE SEQUENCE</scope>
</reference>
<name>A0A6J6XLT9_9ZZZZ</name>
<dbReference type="InterPro" id="IPR012347">
    <property type="entry name" value="Ferritin-like"/>
</dbReference>
<evidence type="ECO:0000313" key="4">
    <source>
        <dbReference type="EMBL" id="CAB4753867.1"/>
    </source>
</evidence>
<evidence type="ECO:0000313" key="2">
    <source>
        <dbReference type="EMBL" id="CAB4613507.1"/>
    </source>
</evidence>
<dbReference type="InterPro" id="IPR005183">
    <property type="entry name" value="DUF305_CopM-like"/>
</dbReference>
<dbReference type="Gene3D" id="1.20.1260.10">
    <property type="match status" value="1"/>
</dbReference>
<sequence length="193" mass="20705">MSKRFASIVSLIVVLAACGSSHNMDSMDKSESETASYGSSADFNDEDVHFLQMMIPHHEQAIEMSDIALDPTIGASDVVKGLATQIKGAQDPEITQMNKWLTDLGKTEMDSSMDMSGKMDGMLTADQLMNLGTLRGAEFDSAWIKAMIGHHEGAIEMATVVIAKGSNSQVRILAEAIIIGQQKEVGTLKALLG</sequence>
<evidence type="ECO:0000313" key="6">
    <source>
        <dbReference type="EMBL" id="CAB4987018.1"/>
    </source>
</evidence>